<evidence type="ECO:0000256" key="1">
    <source>
        <dbReference type="ARBA" id="ARBA00022723"/>
    </source>
</evidence>
<evidence type="ECO:0000256" key="3">
    <source>
        <dbReference type="ARBA" id="ARBA00022833"/>
    </source>
</evidence>
<keyword evidence="3" id="KW-0862">Zinc</keyword>
<name>A0A5C7I962_9ROSI</name>
<dbReference type="Pfam" id="PF03108">
    <property type="entry name" value="DBD_Tnp_Mut"/>
    <property type="match status" value="1"/>
</dbReference>
<accession>A0A5C7I962</accession>
<dbReference type="InterPro" id="IPR004332">
    <property type="entry name" value="Transposase_MuDR"/>
</dbReference>
<evidence type="ECO:0000259" key="6">
    <source>
        <dbReference type="PROSITE" id="PS50966"/>
    </source>
</evidence>
<proteinExistence type="predicted"/>
<feature type="compositionally biased region" description="Acidic residues" evidence="5">
    <location>
        <begin position="157"/>
        <end position="176"/>
    </location>
</feature>
<feature type="compositionally biased region" description="Basic and acidic residues" evidence="5">
    <location>
        <begin position="519"/>
        <end position="530"/>
    </location>
</feature>
<keyword evidence="1" id="KW-0479">Metal-binding</keyword>
<gene>
    <name evidence="7" type="ORF">EZV62_006457</name>
</gene>
<keyword evidence="2 4" id="KW-0863">Zinc-finger</keyword>
<dbReference type="PANTHER" id="PTHR31973">
    <property type="entry name" value="POLYPROTEIN, PUTATIVE-RELATED"/>
    <property type="match status" value="1"/>
</dbReference>
<dbReference type="InterPro" id="IPR007527">
    <property type="entry name" value="Znf_SWIM"/>
</dbReference>
<evidence type="ECO:0000256" key="5">
    <source>
        <dbReference type="SAM" id="MobiDB-lite"/>
    </source>
</evidence>
<protein>
    <recommendedName>
        <fullName evidence="6">SWIM-type domain-containing protein</fullName>
    </recommendedName>
</protein>
<feature type="region of interest" description="Disordered" evidence="5">
    <location>
        <begin position="547"/>
        <end position="595"/>
    </location>
</feature>
<evidence type="ECO:0000256" key="4">
    <source>
        <dbReference type="PROSITE-ProRule" id="PRU00325"/>
    </source>
</evidence>
<dbReference type="InterPro" id="IPR006564">
    <property type="entry name" value="Znf_PMZ"/>
</dbReference>
<reference evidence="8" key="1">
    <citation type="journal article" date="2019" name="Gigascience">
        <title>De novo genome assembly of the endangered Acer yangbiense, a plant species with extremely small populations endemic to Yunnan Province, China.</title>
        <authorList>
            <person name="Yang J."/>
            <person name="Wariss H.M."/>
            <person name="Tao L."/>
            <person name="Zhang R."/>
            <person name="Yun Q."/>
            <person name="Hollingsworth P."/>
            <person name="Dao Z."/>
            <person name="Luo G."/>
            <person name="Guo H."/>
            <person name="Ma Y."/>
            <person name="Sun W."/>
        </authorList>
    </citation>
    <scope>NUCLEOTIDE SEQUENCE [LARGE SCALE GENOMIC DNA]</scope>
    <source>
        <strain evidence="8">cv. Malutang</strain>
    </source>
</reference>
<feature type="compositionally biased region" description="Basic and acidic residues" evidence="5">
    <location>
        <begin position="177"/>
        <end position="192"/>
    </location>
</feature>
<organism evidence="7 8">
    <name type="scientific">Acer yangbiense</name>
    <dbReference type="NCBI Taxonomy" id="1000413"/>
    <lineage>
        <taxon>Eukaryota</taxon>
        <taxon>Viridiplantae</taxon>
        <taxon>Streptophyta</taxon>
        <taxon>Embryophyta</taxon>
        <taxon>Tracheophyta</taxon>
        <taxon>Spermatophyta</taxon>
        <taxon>Magnoliopsida</taxon>
        <taxon>eudicotyledons</taxon>
        <taxon>Gunneridae</taxon>
        <taxon>Pentapetalae</taxon>
        <taxon>rosids</taxon>
        <taxon>malvids</taxon>
        <taxon>Sapindales</taxon>
        <taxon>Sapindaceae</taxon>
        <taxon>Hippocastanoideae</taxon>
        <taxon>Acereae</taxon>
        <taxon>Acer</taxon>
    </lineage>
</organism>
<dbReference type="PANTHER" id="PTHR31973:SF187">
    <property type="entry name" value="MUTATOR TRANSPOSASE MUDRA PROTEIN"/>
    <property type="match status" value="1"/>
</dbReference>
<feature type="region of interest" description="Disordered" evidence="5">
    <location>
        <begin position="504"/>
        <end position="530"/>
    </location>
</feature>
<dbReference type="GO" id="GO:0008270">
    <property type="term" value="F:zinc ion binding"/>
    <property type="evidence" value="ECO:0007669"/>
    <property type="project" value="UniProtKB-KW"/>
</dbReference>
<dbReference type="PROSITE" id="PS50966">
    <property type="entry name" value="ZF_SWIM"/>
    <property type="match status" value="1"/>
</dbReference>
<dbReference type="EMBL" id="VAHF01000003">
    <property type="protein sequence ID" value="TXG65182.1"/>
    <property type="molecule type" value="Genomic_DNA"/>
</dbReference>
<dbReference type="Proteomes" id="UP000323000">
    <property type="component" value="Chromosome 3"/>
</dbReference>
<sequence length="670" mass="75955">MCRMLPFIVSAKLNDEDLDLGMVEPDEFSLKDLWNLAFNVAFGFDIHSNETLRVECTLPWSNEKRAIDTDADLMETFLLFDQQSICKIDFRMELLPTGIEPPPQAVMHLGDLIFADGDANTDGLNMDENDNAGDANSDKDICNSNDNENHEPQNEIVDVDISEDDLSNVASEDGEVGDDKHSETDSDNQERRRGVHITGRPFAVRPGGIIDLQQGQLFNDVHHFRGVLRDFTIQEGFALTRVKNDKERVIVKCKDEGCSWRVYASPTPDKVTYKIKIYNGEHSCQKINKNVEANSGWIAKKYGPLIRSNPDIKISVLATDLREKFGLAILTWTLYRAKRKALESSGEDHKAAYKKLYKTLPILTFMEEYRRKIMRRIQKRHDQCIKWETILPPVIHKRLEVIKKEARYIIPIWAGEDEYEVKDISRHYIVKLNSQQCECGLWQVSGLPCKHVVACINAWRKDLNDCVHNYLKKEAYLKTYSFMIHPIPAESTWPDVEVDDNVLPPVKKRLPGRPKLARRREMDEQQRDRRSDGLKCGLCREFGHNRRSCSRNPDNMGKRKTSQRATTSSILATTVNKMRRIEGASGSSSNAVGSIDSQEMSMTTLENSTAGGSQLLYGSSTQNLISTTSQPPQAVETLQMPINQLQHIGGTQSLAISGSSTQQTTEWAAF</sequence>
<dbReference type="Pfam" id="PF04434">
    <property type="entry name" value="SWIM"/>
    <property type="match status" value="1"/>
</dbReference>
<evidence type="ECO:0000313" key="8">
    <source>
        <dbReference type="Proteomes" id="UP000323000"/>
    </source>
</evidence>
<evidence type="ECO:0000256" key="2">
    <source>
        <dbReference type="ARBA" id="ARBA00022771"/>
    </source>
</evidence>
<dbReference type="SMART" id="SM00575">
    <property type="entry name" value="ZnF_PMZ"/>
    <property type="match status" value="1"/>
</dbReference>
<feature type="compositionally biased region" description="Basic and acidic residues" evidence="5">
    <location>
        <begin position="136"/>
        <end position="153"/>
    </location>
</feature>
<evidence type="ECO:0000313" key="7">
    <source>
        <dbReference type="EMBL" id="TXG65182.1"/>
    </source>
</evidence>
<comment type="caution">
    <text evidence="7">The sequence shown here is derived from an EMBL/GenBank/DDBJ whole genome shotgun (WGS) entry which is preliminary data.</text>
</comment>
<dbReference type="AlphaFoldDB" id="A0A5C7I962"/>
<feature type="domain" description="SWIM-type" evidence="6">
    <location>
        <begin position="428"/>
        <end position="460"/>
    </location>
</feature>
<dbReference type="OrthoDB" id="1918246at2759"/>
<feature type="compositionally biased region" description="Basic residues" evidence="5">
    <location>
        <begin position="506"/>
        <end position="518"/>
    </location>
</feature>
<feature type="compositionally biased region" description="Low complexity" evidence="5">
    <location>
        <begin position="583"/>
        <end position="595"/>
    </location>
</feature>
<feature type="compositionally biased region" description="Polar residues" evidence="5">
    <location>
        <begin position="563"/>
        <end position="576"/>
    </location>
</feature>
<feature type="region of interest" description="Disordered" evidence="5">
    <location>
        <begin position="121"/>
        <end position="196"/>
    </location>
</feature>
<keyword evidence="8" id="KW-1185">Reference proteome</keyword>